<dbReference type="AlphaFoldDB" id="A0AAJ7BRA6"/>
<accession>A0AAJ7BRA6</accession>
<evidence type="ECO:0000259" key="2">
    <source>
        <dbReference type="Pfam" id="PF26634"/>
    </source>
</evidence>
<organism evidence="3 4">
    <name type="scientific">Cephus cinctus</name>
    <name type="common">Wheat stem sawfly</name>
    <dbReference type="NCBI Taxonomy" id="211228"/>
    <lineage>
        <taxon>Eukaryota</taxon>
        <taxon>Metazoa</taxon>
        <taxon>Ecdysozoa</taxon>
        <taxon>Arthropoda</taxon>
        <taxon>Hexapoda</taxon>
        <taxon>Insecta</taxon>
        <taxon>Pterygota</taxon>
        <taxon>Neoptera</taxon>
        <taxon>Endopterygota</taxon>
        <taxon>Hymenoptera</taxon>
        <taxon>Cephoidea</taxon>
        <taxon>Cephidae</taxon>
        <taxon>Cephus</taxon>
    </lineage>
</organism>
<dbReference type="RefSeq" id="XP_015592455.2">
    <property type="nucleotide sequence ID" value="XM_015736969.2"/>
</dbReference>
<evidence type="ECO:0000256" key="1">
    <source>
        <dbReference type="SAM" id="MobiDB-lite"/>
    </source>
</evidence>
<dbReference type="PANTHER" id="PTHR35374:SF1">
    <property type="entry name" value="PROTEIN KINASE DOMAIN-CONTAINING PROTEIN"/>
    <property type="match status" value="1"/>
</dbReference>
<feature type="compositionally biased region" description="Basic and acidic residues" evidence="1">
    <location>
        <begin position="60"/>
        <end position="98"/>
    </location>
</feature>
<feature type="non-terminal residue" evidence="4">
    <location>
        <position position="302"/>
    </location>
</feature>
<dbReference type="PANTHER" id="PTHR35374">
    <property type="entry name" value="CYCLIN-DEPENDENT KINASE 11A-LIKE"/>
    <property type="match status" value="1"/>
</dbReference>
<dbReference type="InterPro" id="IPR058520">
    <property type="entry name" value="DUF8207"/>
</dbReference>
<evidence type="ECO:0000313" key="4">
    <source>
        <dbReference type="RefSeq" id="XP_015592455.2"/>
    </source>
</evidence>
<proteinExistence type="predicted"/>
<keyword evidence="3" id="KW-1185">Reference proteome</keyword>
<feature type="compositionally biased region" description="Acidic residues" evidence="1">
    <location>
        <begin position="113"/>
        <end position="124"/>
    </location>
</feature>
<sequence>MQRGKLREQKDVLRQIAKASDAIRKKHRMLKLGRENVEQTMSEVLKPVVTPLQKPVTASRPDRNLIKDEIKDEVKQDVEADDTFRSADESFKSLKNDSFEEEEEEKEEGKHDDEDEGDNDDADVPVDHNDPMQRYLDMLLSSENKQLDTAYGVRKLAKNKLMIGDSPISFEGDRIHVGDTTYLKTAGLIELLFRKVPDEISITQDNMDNYKNIILMTNSHRKYYKPDGEIRKSKSFKFNNVIAKLIEQPSVTGKGIVPRYMTAAKDERTDYVYWDDPNELVDRLRLLLKSREAGNPSHSNEI</sequence>
<feature type="domain" description="DUF8207" evidence="2">
    <location>
        <begin position="147"/>
        <end position="245"/>
    </location>
</feature>
<feature type="region of interest" description="Disordered" evidence="1">
    <location>
        <begin position="50"/>
        <end position="126"/>
    </location>
</feature>
<protein>
    <submittedName>
        <fullName evidence="4">Uncharacterized protein LOC107266467</fullName>
    </submittedName>
</protein>
<dbReference type="Proteomes" id="UP000694920">
    <property type="component" value="Unplaced"/>
</dbReference>
<gene>
    <name evidence="4" type="primary">LOC107266467</name>
</gene>
<evidence type="ECO:0000313" key="3">
    <source>
        <dbReference type="Proteomes" id="UP000694920"/>
    </source>
</evidence>
<name>A0AAJ7BRA6_CEPCN</name>
<dbReference type="KEGG" id="ccin:107266467"/>
<reference evidence="4" key="1">
    <citation type="submission" date="2025-08" db="UniProtKB">
        <authorList>
            <consortium name="RefSeq"/>
        </authorList>
    </citation>
    <scope>IDENTIFICATION</scope>
</reference>
<dbReference type="Pfam" id="PF26634">
    <property type="entry name" value="DUF8207"/>
    <property type="match status" value="1"/>
</dbReference>
<dbReference type="GeneID" id="107266467"/>